<proteinExistence type="predicted"/>
<keyword evidence="3 6" id="KW-0812">Transmembrane</keyword>
<name>A0A397QFI5_9HYPH</name>
<dbReference type="PIRSF" id="PIRSF006324">
    <property type="entry name" value="LeuE"/>
    <property type="match status" value="1"/>
</dbReference>
<reference evidence="7 8" key="1">
    <citation type="submission" date="2018-08" db="EMBL/GenBank/DDBJ databases">
        <title>Genomic Encyclopedia of Archaeal and Bacterial Type Strains, Phase II (KMG-II): from individual species to whole genera.</title>
        <authorList>
            <person name="Goeker M."/>
        </authorList>
    </citation>
    <scope>NUCLEOTIDE SEQUENCE [LARGE SCALE GENOMIC DNA]</scope>
    <source>
        <strain evidence="7 8">DSM 5002</strain>
    </source>
</reference>
<dbReference type="GO" id="GO:0005886">
    <property type="term" value="C:plasma membrane"/>
    <property type="evidence" value="ECO:0007669"/>
    <property type="project" value="UniProtKB-SubCell"/>
</dbReference>
<accession>A0A397QFI5</accession>
<feature type="transmembrane region" description="Helical" evidence="6">
    <location>
        <begin position="181"/>
        <end position="199"/>
    </location>
</feature>
<evidence type="ECO:0000256" key="4">
    <source>
        <dbReference type="ARBA" id="ARBA00022989"/>
    </source>
</evidence>
<keyword evidence="5 6" id="KW-0472">Membrane</keyword>
<dbReference type="OrthoDB" id="9804822at2"/>
<sequence>MSAYLYGAFVLACVVLAATPGPSMALFIANSASHGTRAGLLTVLGNGLGLSILVAAATLGMTSVMVFVAEWFDVIRWLGAAYLVWLGIWRFRAALQSAHDMPQPAAPGNVLWRGFIVALSNPKVLLFLGAFFPQFLDPAAAIAPQLALLAVTFVIVIVATDALMVLALGTARGWFLNRRNILEGFSGSVLVVGGIWLALARRA</sequence>
<evidence type="ECO:0000256" key="1">
    <source>
        <dbReference type="ARBA" id="ARBA00004651"/>
    </source>
</evidence>
<keyword evidence="4 6" id="KW-1133">Transmembrane helix</keyword>
<evidence type="ECO:0000256" key="5">
    <source>
        <dbReference type="ARBA" id="ARBA00023136"/>
    </source>
</evidence>
<comment type="caution">
    <text evidence="7">The sequence shown here is derived from an EMBL/GenBank/DDBJ whole genome shotgun (WGS) entry which is preliminary data.</text>
</comment>
<feature type="transmembrane region" description="Helical" evidence="6">
    <location>
        <begin position="6"/>
        <end position="28"/>
    </location>
</feature>
<dbReference type="EMBL" id="QXDF01000001">
    <property type="protein sequence ID" value="RIA56814.1"/>
    <property type="molecule type" value="Genomic_DNA"/>
</dbReference>
<organism evidence="7 8">
    <name type="scientific">Dichotomicrobium thermohalophilum</name>
    <dbReference type="NCBI Taxonomy" id="933063"/>
    <lineage>
        <taxon>Bacteria</taxon>
        <taxon>Pseudomonadati</taxon>
        <taxon>Pseudomonadota</taxon>
        <taxon>Alphaproteobacteria</taxon>
        <taxon>Hyphomicrobiales</taxon>
        <taxon>Hyphomicrobiaceae</taxon>
        <taxon>Dichotomicrobium</taxon>
    </lineage>
</organism>
<dbReference type="PANTHER" id="PTHR30086">
    <property type="entry name" value="ARGININE EXPORTER PROTEIN ARGO"/>
    <property type="match status" value="1"/>
</dbReference>
<feature type="transmembrane region" description="Helical" evidence="6">
    <location>
        <begin position="111"/>
        <end position="136"/>
    </location>
</feature>
<dbReference type="Pfam" id="PF01810">
    <property type="entry name" value="LysE"/>
    <property type="match status" value="1"/>
</dbReference>
<keyword evidence="2" id="KW-1003">Cell membrane</keyword>
<gene>
    <name evidence="7" type="ORF">BXY53_1926</name>
</gene>
<dbReference type="InterPro" id="IPR001123">
    <property type="entry name" value="LeuE-type"/>
</dbReference>
<evidence type="ECO:0000256" key="3">
    <source>
        <dbReference type="ARBA" id="ARBA00022692"/>
    </source>
</evidence>
<feature type="transmembrane region" description="Helical" evidence="6">
    <location>
        <begin position="40"/>
        <end position="68"/>
    </location>
</feature>
<evidence type="ECO:0000256" key="6">
    <source>
        <dbReference type="SAM" id="Phobius"/>
    </source>
</evidence>
<comment type="subcellular location">
    <subcellularLocation>
        <location evidence="1">Cell membrane</location>
        <topology evidence="1">Multi-pass membrane protein</topology>
    </subcellularLocation>
</comment>
<dbReference type="AlphaFoldDB" id="A0A397QFI5"/>
<keyword evidence="8" id="KW-1185">Reference proteome</keyword>
<dbReference type="GO" id="GO:0015171">
    <property type="term" value="F:amino acid transmembrane transporter activity"/>
    <property type="evidence" value="ECO:0007669"/>
    <property type="project" value="TreeGrafter"/>
</dbReference>
<evidence type="ECO:0000313" key="8">
    <source>
        <dbReference type="Proteomes" id="UP000266273"/>
    </source>
</evidence>
<dbReference type="PANTHER" id="PTHR30086:SF20">
    <property type="entry name" value="ARGININE EXPORTER PROTEIN ARGO-RELATED"/>
    <property type="match status" value="1"/>
</dbReference>
<dbReference type="Proteomes" id="UP000266273">
    <property type="component" value="Unassembled WGS sequence"/>
</dbReference>
<feature type="transmembrane region" description="Helical" evidence="6">
    <location>
        <begin position="74"/>
        <end position="91"/>
    </location>
</feature>
<evidence type="ECO:0000256" key="2">
    <source>
        <dbReference type="ARBA" id="ARBA00022475"/>
    </source>
</evidence>
<dbReference type="RefSeq" id="WP_119061576.1">
    <property type="nucleotide sequence ID" value="NZ_QXDF01000001.1"/>
</dbReference>
<feature type="transmembrane region" description="Helical" evidence="6">
    <location>
        <begin position="142"/>
        <end position="169"/>
    </location>
</feature>
<evidence type="ECO:0000313" key="7">
    <source>
        <dbReference type="EMBL" id="RIA56814.1"/>
    </source>
</evidence>
<protein>
    <submittedName>
        <fullName evidence="7">Threonine/homoserine/homoserine lactone efflux protein</fullName>
    </submittedName>
</protein>